<dbReference type="InParanoid" id="A0A067PWX1"/>
<dbReference type="AlphaFoldDB" id="A0A067PWX1"/>
<keyword evidence="1" id="KW-0479">Metal-binding</keyword>
<evidence type="ECO:0000313" key="4">
    <source>
        <dbReference type="EMBL" id="KDQ55782.1"/>
    </source>
</evidence>
<dbReference type="EMBL" id="KL197724">
    <property type="protein sequence ID" value="KDQ55782.1"/>
    <property type="molecule type" value="Genomic_DNA"/>
</dbReference>
<dbReference type="GO" id="GO:0008270">
    <property type="term" value="F:zinc ion binding"/>
    <property type="evidence" value="ECO:0007669"/>
    <property type="project" value="UniProtKB-KW"/>
</dbReference>
<dbReference type="PROSITE" id="PS50157">
    <property type="entry name" value="ZINC_FINGER_C2H2_2"/>
    <property type="match status" value="1"/>
</dbReference>
<evidence type="ECO:0000313" key="5">
    <source>
        <dbReference type="Proteomes" id="UP000027265"/>
    </source>
</evidence>
<feature type="region of interest" description="Disordered" evidence="2">
    <location>
        <begin position="220"/>
        <end position="241"/>
    </location>
</feature>
<feature type="compositionally biased region" description="Polar residues" evidence="2">
    <location>
        <begin position="1"/>
        <end position="11"/>
    </location>
</feature>
<dbReference type="SUPFAM" id="SSF57667">
    <property type="entry name" value="beta-beta-alpha zinc fingers"/>
    <property type="match status" value="1"/>
</dbReference>
<organism evidence="4 5">
    <name type="scientific">Jaapia argillacea MUCL 33604</name>
    <dbReference type="NCBI Taxonomy" id="933084"/>
    <lineage>
        <taxon>Eukaryota</taxon>
        <taxon>Fungi</taxon>
        <taxon>Dikarya</taxon>
        <taxon>Basidiomycota</taxon>
        <taxon>Agaricomycotina</taxon>
        <taxon>Agaricomycetes</taxon>
        <taxon>Agaricomycetidae</taxon>
        <taxon>Jaapiales</taxon>
        <taxon>Jaapiaceae</taxon>
        <taxon>Jaapia</taxon>
    </lineage>
</organism>
<evidence type="ECO:0000256" key="2">
    <source>
        <dbReference type="SAM" id="MobiDB-lite"/>
    </source>
</evidence>
<protein>
    <recommendedName>
        <fullName evidence="3">C2H2-type domain-containing protein</fullName>
    </recommendedName>
</protein>
<feature type="domain" description="C2H2-type" evidence="3">
    <location>
        <begin position="205"/>
        <end position="232"/>
    </location>
</feature>
<dbReference type="InterPro" id="IPR036236">
    <property type="entry name" value="Znf_C2H2_sf"/>
</dbReference>
<dbReference type="PROSITE" id="PS00028">
    <property type="entry name" value="ZINC_FINGER_C2H2_1"/>
    <property type="match status" value="1"/>
</dbReference>
<gene>
    <name evidence="4" type="ORF">JAAARDRAFT_48633</name>
</gene>
<dbReference type="HOGENOM" id="CLU_1094681_0_0_1"/>
<evidence type="ECO:0000259" key="3">
    <source>
        <dbReference type="PROSITE" id="PS50157"/>
    </source>
</evidence>
<evidence type="ECO:0000256" key="1">
    <source>
        <dbReference type="PROSITE-ProRule" id="PRU00042"/>
    </source>
</evidence>
<dbReference type="Pfam" id="PF00096">
    <property type="entry name" value="zf-C2H2"/>
    <property type="match status" value="1"/>
</dbReference>
<name>A0A067PWX1_9AGAM</name>
<feature type="compositionally biased region" description="Polar residues" evidence="2">
    <location>
        <begin position="161"/>
        <end position="194"/>
    </location>
</feature>
<feature type="compositionally biased region" description="Polar residues" evidence="2">
    <location>
        <begin position="91"/>
        <end position="100"/>
    </location>
</feature>
<dbReference type="STRING" id="933084.A0A067PWX1"/>
<feature type="region of interest" description="Disordered" evidence="2">
    <location>
        <begin position="1"/>
        <end position="206"/>
    </location>
</feature>
<feature type="compositionally biased region" description="Polar residues" evidence="2">
    <location>
        <begin position="130"/>
        <end position="145"/>
    </location>
</feature>
<keyword evidence="1" id="KW-0862">Zinc</keyword>
<accession>A0A067PWX1</accession>
<reference evidence="5" key="1">
    <citation type="journal article" date="2014" name="Proc. Natl. Acad. Sci. U.S.A.">
        <title>Extensive sampling of basidiomycete genomes demonstrates inadequacy of the white-rot/brown-rot paradigm for wood decay fungi.</title>
        <authorList>
            <person name="Riley R."/>
            <person name="Salamov A.A."/>
            <person name="Brown D.W."/>
            <person name="Nagy L.G."/>
            <person name="Floudas D."/>
            <person name="Held B.W."/>
            <person name="Levasseur A."/>
            <person name="Lombard V."/>
            <person name="Morin E."/>
            <person name="Otillar R."/>
            <person name="Lindquist E.A."/>
            <person name="Sun H."/>
            <person name="LaButti K.M."/>
            <person name="Schmutz J."/>
            <person name="Jabbour D."/>
            <person name="Luo H."/>
            <person name="Baker S.E."/>
            <person name="Pisabarro A.G."/>
            <person name="Walton J.D."/>
            <person name="Blanchette R.A."/>
            <person name="Henrissat B."/>
            <person name="Martin F."/>
            <person name="Cullen D."/>
            <person name="Hibbett D.S."/>
            <person name="Grigoriev I.V."/>
        </authorList>
    </citation>
    <scope>NUCLEOTIDE SEQUENCE [LARGE SCALE GENOMIC DNA]</scope>
    <source>
        <strain evidence="5">MUCL 33604</strain>
    </source>
</reference>
<dbReference type="InterPro" id="IPR013087">
    <property type="entry name" value="Znf_C2H2_type"/>
</dbReference>
<dbReference type="Proteomes" id="UP000027265">
    <property type="component" value="Unassembled WGS sequence"/>
</dbReference>
<keyword evidence="1" id="KW-0863">Zinc-finger</keyword>
<dbReference type="Gene3D" id="3.30.160.60">
    <property type="entry name" value="Classic Zinc Finger"/>
    <property type="match status" value="1"/>
</dbReference>
<dbReference type="OrthoDB" id="8922241at2759"/>
<proteinExistence type="predicted"/>
<keyword evidence="5" id="KW-1185">Reference proteome</keyword>
<feature type="compositionally biased region" description="Basic and acidic residues" evidence="2">
    <location>
        <begin position="226"/>
        <end position="235"/>
    </location>
</feature>
<feature type="compositionally biased region" description="Polar residues" evidence="2">
    <location>
        <begin position="35"/>
        <end position="65"/>
    </location>
</feature>
<sequence>MQPSSHSYSGSQERRVSDSTASPSRPAGASIDRTPVTSSLSSEPAGTDSTSYAYQQQYGTASASQPIHPASAGANPRYAVAQPLRALPFASQETQGNSVPPTYAGASGPASGPYFGAQQPSHGAPPFRMPSSQQSTRHTYPNQQYRGAPTQFVATPAQAYELSSNQATQSTSGAQYHSIPSTQAGPSTVQIPAASSSSSSTPERYPCQLCPSSFGRQYDRKRHYESHHASPEARPKNVCPGCGKNFGRTDTLKRHIDSQACTGGFRSL</sequence>